<feature type="transmembrane region" description="Helical" evidence="5">
    <location>
        <begin position="54"/>
        <end position="73"/>
    </location>
</feature>
<feature type="transmembrane region" description="Helical" evidence="5">
    <location>
        <begin position="173"/>
        <end position="194"/>
    </location>
</feature>
<keyword evidence="2 5" id="KW-0812">Transmembrane</keyword>
<feature type="transmembrane region" description="Helical" evidence="5">
    <location>
        <begin position="206"/>
        <end position="224"/>
    </location>
</feature>
<organism evidence="7 8">
    <name type="scientific">Actinomadura barringtoniae</name>
    <dbReference type="NCBI Taxonomy" id="1427535"/>
    <lineage>
        <taxon>Bacteria</taxon>
        <taxon>Bacillati</taxon>
        <taxon>Actinomycetota</taxon>
        <taxon>Actinomycetes</taxon>
        <taxon>Streptosporangiales</taxon>
        <taxon>Thermomonosporaceae</taxon>
        <taxon>Actinomadura</taxon>
    </lineage>
</organism>
<dbReference type="Pfam" id="PF07690">
    <property type="entry name" value="MFS_1"/>
    <property type="match status" value="1"/>
</dbReference>
<keyword evidence="8" id="KW-1185">Reference proteome</keyword>
<dbReference type="Gene3D" id="1.20.1250.20">
    <property type="entry name" value="MFS general substrate transporter like domains"/>
    <property type="match status" value="1"/>
</dbReference>
<reference evidence="7" key="1">
    <citation type="submission" date="2021-03" db="EMBL/GenBank/DDBJ databases">
        <authorList>
            <person name="Kanchanasin P."/>
            <person name="Saeng-In P."/>
            <person name="Phongsopitanun W."/>
            <person name="Yuki M."/>
            <person name="Kudo T."/>
            <person name="Ohkuma M."/>
            <person name="Tanasupawat S."/>
        </authorList>
    </citation>
    <scope>NUCLEOTIDE SEQUENCE</scope>
    <source>
        <strain evidence="7">GKU 128</strain>
    </source>
</reference>
<proteinExistence type="predicted"/>
<sequence>MSTTVSPRAMAAGKASLAALALPSAATLLALMNYTAPMATLTDTAAGLHAGATAQIWLMSSISLGLAAALLAVGSLADDHGRKRLFVIGAVVLAVSSAASALAPNATIFITGRIVQGAASAALLATGLGIIGHSFTGHERARAAGVWGAMLGLGIALGPIASAALADLSDWRLWYWVTLVASVLLAIAAVRALDESRAQHRRGLDLPGLVTMSAGVAALLTAITLGRTGWTRPAVLALFAVAAVLLLAFVTIEWRRREPMLDLGLFRRPLFLLSIVGAMVTGLAVIGVMSYLATVMDLALGLTPFTAALVLAIWSGMSFLAALQARRLPGRLSPRHLLAIGLLLSAVGEVAMAGLSPGSHWWRLVPGLLVAGVGSGLANAMLARLAVESVPADRASMGSGANNTARYIGASLGVAMAVTIATNGVHGHGPDAAKALTHGTSIAMLVSAALALAGAALAALIRDDRARPAARP</sequence>
<dbReference type="PROSITE" id="PS50850">
    <property type="entry name" value="MFS"/>
    <property type="match status" value="1"/>
</dbReference>
<dbReference type="SUPFAM" id="SSF103473">
    <property type="entry name" value="MFS general substrate transporter"/>
    <property type="match status" value="1"/>
</dbReference>
<dbReference type="GO" id="GO:0005886">
    <property type="term" value="C:plasma membrane"/>
    <property type="evidence" value="ECO:0007669"/>
    <property type="project" value="UniProtKB-SubCell"/>
</dbReference>
<evidence type="ECO:0000256" key="4">
    <source>
        <dbReference type="ARBA" id="ARBA00023136"/>
    </source>
</evidence>
<feature type="transmembrane region" description="Helical" evidence="5">
    <location>
        <begin position="230"/>
        <end position="250"/>
    </location>
</feature>
<protein>
    <submittedName>
        <fullName evidence="7">MFS transporter</fullName>
    </submittedName>
</protein>
<evidence type="ECO:0000256" key="3">
    <source>
        <dbReference type="ARBA" id="ARBA00022989"/>
    </source>
</evidence>
<evidence type="ECO:0000313" key="7">
    <source>
        <dbReference type="EMBL" id="MBO2450179.1"/>
    </source>
</evidence>
<feature type="transmembrane region" description="Helical" evidence="5">
    <location>
        <begin position="109"/>
        <end position="131"/>
    </location>
</feature>
<keyword evidence="4 5" id="KW-0472">Membrane</keyword>
<dbReference type="InterPro" id="IPR011701">
    <property type="entry name" value="MFS"/>
</dbReference>
<dbReference type="Gene3D" id="1.20.1720.10">
    <property type="entry name" value="Multidrug resistance protein D"/>
    <property type="match status" value="1"/>
</dbReference>
<comment type="subcellular location">
    <subcellularLocation>
        <location evidence="1">Cell membrane</location>
        <topology evidence="1">Multi-pass membrane protein</topology>
    </subcellularLocation>
</comment>
<evidence type="ECO:0000256" key="2">
    <source>
        <dbReference type="ARBA" id="ARBA00022692"/>
    </source>
</evidence>
<accession>A0A939PI13</accession>
<dbReference type="Proteomes" id="UP000669179">
    <property type="component" value="Unassembled WGS sequence"/>
</dbReference>
<name>A0A939PI13_9ACTN</name>
<dbReference type="EMBL" id="JAGEOJ010000009">
    <property type="protein sequence ID" value="MBO2450179.1"/>
    <property type="molecule type" value="Genomic_DNA"/>
</dbReference>
<evidence type="ECO:0000259" key="6">
    <source>
        <dbReference type="PROSITE" id="PS50850"/>
    </source>
</evidence>
<feature type="transmembrane region" description="Helical" evidence="5">
    <location>
        <begin position="361"/>
        <end position="383"/>
    </location>
</feature>
<dbReference type="RefSeq" id="WP_208258032.1">
    <property type="nucleotide sequence ID" value="NZ_JAGEOJ010000009.1"/>
</dbReference>
<dbReference type="CDD" id="cd17321">
    <property type="entry name" value="MFS_MMR_MDR_like"/>
    <property type="match status" value="1"/>
</dbReference>
<feature type="domain" description="Major facilitator superfamily (MFS) profile" evidence="6">
    <location>
        <begin position="19"/>
        <end position="466"/>
    </location>
</feature>
<feature type="transmembrane region" description="Helical" evidence="5">
    <location>
        <begin position="305"/>
        <end position="325"/>
    </location>
</feature>
<dbReference type="AlphaFoldDB" id="A0A939PI13"/>
<keyword evidence="3 5" id="KW-1133">Transmembrane helix</keyword>
<comment type="caution">
    <text evidence="7">The sequence shown here is derived from an EMBL/GenBank/DDBJ whole genome shotgun (WGS) entry which is preliminary data.</text>
</comment>
<dbReference type="GO" id="GO:0022857">
    <property type="term" value="F:transmembrane transporter activity"/>
    <property type="evidence" value="ECO:0007669"/>
    <property type="project" value="InterPro"/>
</dbReference>
<feature type="transmembrane region" description="Helical" evidence="5">
    <location>
        <begin position="270"/>
        <end position="293"/>
    </location>
</feature>
<dbReference type="PANTHER" id="PTHR42718">
    <property type="entry name" value="MAJOR FACILITATOR SUPERFAMILY MULTIDRUG TRANSPORTER MFSC"/>
    <property type="match status" value="1"/>
</dbReference>
<feature type="transmembrane region" description="Helical" evidence="5">
    <location>
        <begin position="337"/>
        <end position="355"/>
    </location>
</feature>
<evidence type="ECO:0000256" key="1">
    <source>
        <dbReference type="ARBA" id="ARBA00004651"/>
    </source>
</evidence>
<evidence type="ECO:0000256" key="5">
    <source>
        <dbReference type="SAM" id="Phobius"/>
    </source>
</evidence>
<gene>
    <name evidence="7" type="ORF">J4573_23955</name>
</gene>
<dbReference type="InterPro" id="IPR020846">
    <property type="entry name" value="MFS_dom"/>
</dbReference>
<feature type="transmembrane region" description="Helical" evidence="5">
    <location>
        <begin position="442"/>
        <end position="461"/>
    </location>
</feature>
<dbReference type="InterPro" id="IPR036259">
    <property type="entry name" value="MFS_trans_sf"/>
</dbReference>
<feature type="transmembrane region" description="Helical" evidence="5">
    <location>
        <begin position="85"/>
        <end position="103"/>
    </location>
</feature>
<feature type="transmembrane region" description="Helical" evidence="5">
    <location>
        <begin position="404"/>
        <end position="422"/>
    </location>
</feature>
<dbReference type="PANTHER" id="PTHR42718:SF49">
    <property type="entry name" value="EXPORT PROTEIN"/>
    <property type="match status" value="1"/>
</dbReference>
<feature type="transmembrane region" description="Helical" evidence="5">
    <location>
        <begin position="143"/>
        <end position="161"/>
    </location>
</feature>
<evidence type="ECO:0000313" key="8">
    <source>
        <dbReference type="Proteomes" id="UP000669179"/>
    </source>
</evidence>